<feature type="compositionally biased region" description="Polar residues" evidence="2">
    <location>
        <begin position="133"/>
        <end position="162"/>
    </location>
</feature>
<evidence type="ECO:0000256" key="1">
    <source>
        <dbReference type="ARBA" id="ARBA00022737"/>
    </source>
</evidence>
<dbReference type="Gene3D" id="2.10.270.10">
    <property type="entry name" value="Cholin Binding"/>
    <property type="match status" value="3"/>
</dbReference>
<sequence>MQGKNSNNLHEVKKHWATFAGAATLLSASLLANGQVKADEQGKSTVVRADSFAVVSRPSSSDANQTVEANQNQQASQTQSPGSQASEQTTPATGGQDQKELTTTSKDSQEGIAQQTTPSSADQTAKWQAVDTPKTSAVTEATQQMQAGTPTEGNQQPSSSENPAKAKAGFSTTGQNDWYYTQEDGSLAKGLQTINGQKLYFDQTTGQQVKGATAKIDKDTYYFDADTGDMWTNRFAADKDGNWFYFGQDGKALKGWQTIDGKRYFFDRLTGIQAKNTALNTDELQTHYFKDNGEIATDLFFQSKAGDWYYNDEKGNTAHGRVTIHGKHYAFTDRSGTQIKGSYYAPPAGPYKYFYDGDSGEILTDSFVADRYGNWYYVDGQGTTVQGTQTINGQTLYFDPYTSVQAKGRLVKTEDNNYHYFDKDSGDLVKNTTITIGNQTYKIDDQGIATKA</sequence>
<reference evidence="3 4" key="1">
    <citation type="submission" date="2018-06" db="EMBL/GenBank/DDBJ databases">
        <authorList>
            <consortium name="Pathogen Informatics"/>
            <person name="Doyle S."/>
        </authorList>
    </citation>
    <scope>NUCLEOTIDE SEQUENCE [LARGE SCALE GENOMIC DNA]</scope>
    <source>
        <strain evidence="4">NCTC 11391</strain>
    </source>
</reference>
<dbReference type="OrthoDB" id="2032428at2"/>
<accession>A0A380JF19</accession>
<evidence type="ECO:0000313" key="4">
    <source>
        <dbReference type="Proteomes" id="UP000254082"/>
    </source>
</evidence>
<proteinExistence type="predicted"/>
<organism evidence="3 4">
    <name type="scientific">Streptococcus downei MFe28</name>
    <dbReference type="NCBI Taxonomy" id="764290"/>
    <lineage>
        <taxon>Bacteria</taxon>
        <taxon>Bacillati</taxon>
        <taxon>Bacillota</taxon>
        <taxon>Bacilli</taxon>
        <taxon>Lactobacillales</taxon>
        <taxon>Streptococcaceae</taxon>
        <taxon>Streptococcus</taxon>
    </lineage>
</organism>
<dbReference type="EC" id="2.4.1.5" evidence="3"/>
<dbReference type="InterPro" id="IPR018337">
    <property type="entry name" value="Cell_wall/Cho-bd_repeat"/>
</dbReference>
<feature type="compositionally biased region" description="Polar residues" evidence="2">
    <location>
        <begin position="81"/>
        <end position="126"/>
    </location>
</feature>
<dbReference type="Pfam" id="PF19127">
    <property type="entry name" value="Choline_bind_3"/>
    <property type="match status" value="3"/>
</dbReference>
<keyword evidence="3" id="KW-0328">Glycosyltransferase</keyword>
<dbReference type="SUPFAM" id="SSF69360">
    <property type="entry name" value="Cell wall binding repeat"/>
    <property type="match status" value="2"/>
</dbReference>
<feature type="region of interest" description="Disordered" evidence="2">
    <location>
        <begin position="54"/>
        <end position="171"/>
    </location>
</feature>
<gene>
    <name evidence="3" type="primary">gtfC_5</name>
    <name evidence="3" type="ORF">NCTC11391_01521</name>
</gene>
<protein>
    <submittedName>
        <fullName evidence="3">Glucosyltransferase-S</fullName>
        <ecNumber evidence="3">2.4.1.5</ecNumber>
    </submittedName>
</protein>
<keyword evidence="4" id="KW-1185">Reference proteome</keyword>
<evidence type="ECO:0000313" key="3">
    <source>
        <dbReference type="EMBL" id="SUN36523.1"/>
    </source>
</evidence>
<keyword evidence="3" id="KW-0808">Transferase</keyword>
<feature type="compositionally biased region" description="Low complexity" evidence="2">
    <location>
        <begin position="69"/>
        <end position="80"/>
    </location>
</feature>
<name>A0A380JF19_STRDO</name>
<dbReference type="Proteomes" id="UP000254082">
    <property type="component" value="Unassembled WGS sequence"/>
</dbReference>
<dbReference type="AlphaFoldDB" id="A0A380JF19"/>
<dbReference type="NCBIfam" id="TIGR04035">
    <property type="entry name" value="glucan_65_rpt"/>
    <property type="match status" value="4"/>
</dbReference>
<dbReference type="GO" id="GO:0047849">
    <property type="term" value="F:dextransucrase activity"/>
    <property type="evidence" value="ECO:0007669"/>
    <property type="project" value="UniProtKB-EC"/>
</dbReference>
<dbReference type="RefSeq" id="WP_002998173.1">
    <property type="nucleotide sequence ID" value="NZ_UHFA01000002.1"/>
</dbReference>
<feature type="compositionally biased region" description="Polar residues" evidence="2">
    <location>
        <begin position="57"/>
        <end position="68"/>
    </location>
</feature>
<dbReference type="InterPro" id="IPR027636">
    <property type="entry name" value="Glucan-bd_rpt"/>
</dbReference>
<dbReference type="EMBL" id="UHFA01000002">
    <property type="protein sequence ID" value="SUN36523.1"/>
    <property type="molecule type" value="Genomic_DNA"/>
</dbReference>
<evidence type="ECO:0000256" key="2">
    <source>
        <dbReference type="SAM" id="MobiDB-lite"/>
    </source>
</evidence>
<keyword evidence="1" id="KW-0677">Repeat</keyword>